<evidence type="ECO:0000313" key="1">
    <source>
        <dbReference type="EMBL" id="OGM91436.1"/>
    </source>
</evidence>
<dbReference type="STRING" id="1802557.A3A20_02580"/>
<gene>
    <name evidence="1" type="ORF">A3A20_02580</name>
</gene>
<evidence type="ECO:0000313" key="2">
    <source>
        <dbReference type="Proteomes" id="UP000178946"/>
    </source>
</evidence>
<dbReference type="AlphaFoldDB" id="A0A1F8DSR0"/>
<name>A0A1F8DSR0_9BACT</name>
<sequence>MEINLKKYLAVFIITGAIFATAFYASTFFYNQRIKEIKKIENKIALDFLALEIEADLLSEVSCEEEYASLTTNNLKELGDRLVYLEEHGGTDKQTIRDLKIQYSLFELKDYLFLKRLNSNCEEKLNFIFYFYSNTGDCAECVRQGYVLGKIREENPSVRVYSFDYNIDVPGINTLKRFYGIKAELPALVVDRRVIYGFHDEDALLKFLLP</sequence>
<comment type="caution">
    <text evidence="1">The sequence shown here is derived from an EMBL/GenBank/DDBJ whole genome shotgun (WGS) entry which is preliminary data.</text>
</comment>
<organism evidence="1 2">
    <name type="scientific">Candidatus Wolfebacteria bacterium RIFCSPLOWO2_01_FULL_45_19</name>
    <dbReference type="NCBI Taxonomy" id="1802557"/>
    <lineage>
        <taxon>Bacteria</taxon>
        <taxon>Candidatus Wolfeibacteriota</taxon>
    </lineage>
</organism>
<proteinExistence type="predicted"/>
<dbReference type="Proteomes" id="UP000178946">
    <property type="component" value="Unassembled WGS sequence"/>
</dbReference>
<protein>
    <recommendedName>
        <fullName evidence="3">Thioredoxin-like fold domain-containing protein</fullName>
    </recommendedName>
</protein>
<accession>A0A1F8DSR0</accession>
<dbReference type="EMBL" id="MGIR01000002">
    <property type="protein sequence ID" value="OGM91436.1"/>
    <property type="molecule type" value="Genomic_DNA"/>
</dbReference>
<reference evidence="1 2" key="1">
    <citation type="journal article" date="2016" name="Nat. Commun.">
        <title>Thousands of microbial genomes shed light on interconnected biogeochemical processes in an aquifer system.</title>
        <authorList>
            <person name="Anantharaman K."/>
            <person name="Brown C.T."/>
            <person name="Hug L.A."/>
            <person name="Sharon I."/>
            <person name="Castelle C.J."/>
            <person name="Probst A.J."/>
            <person name="Thomas B.C."/>
            <person name="Singh A."/>
            <person name="Wilkins M.J."/>
            <person name="Karaoz U."/>
            <person name="Brodie E.L."/>
            <person name="Williams K.H."/>
            <person name="Hubbard S.S."/>
            <person name="Banfield J.F."/>
        </authorList>
    </citation>
    <scope>NUCLEOTIDE SEQUENCE [LARGE SCALE GENOMIC DNA]</scope>
</reference>
<evidence type="ECO:0008006" key="3">
    <source>
        <dbReference type="Google" id="ProtNLM"/>
    </source>
</evidence>